<dbReference type="RefSeq" id="WP_138949206.1">
    <property type="nucleotide sequence ID" value="NZ_CP040749.1"/>
</dbReference>
<evidence type="ECO:0000313" key="1">
    <source>
        <dbReference type="EMBL" id="QCX38309.1"/>
    </source>
</evidence>
<organism evidence="1 2">
    <name type="scientific">Aureibaculum algae</name>
    <dbReference type="NCBI Taxonomy" id="2584122"/>
    <lineage>
        <taxon>Bacteria</taxon>
        <taxon>Pseudomonadati</taxon>
        <taxon>Bacteroidota</taxon>
        <taxon>Flavobacteriia</taxon>
        <taxon>Flavobacteriales</taxon>
        <taxon>Flavobacteriaceae</taxon>
        <taxon>Aureibaculum</taxon>
    </lineage>
</organism>
<protein>
    <submittedName>
        <fullName evidence="1">Uncharacterized protein</fullName>
    </submittedName>
</protein>
<dbReference type="AlphaFoldDB" id="A0A5B7TN52"/>
<evidence type="ECO:0000313" key="2">
    <source>
        <dbReference type="Proteomes" id="UP000306229"/>
    </source>
</evidence>
<dbReference type="OrthoDB" id="982927at2"/>
<dbReference type="KEGG" id="fbe:FF125_07635"/>
<proteinExistence type="predicted"/>
<reference evidence="1 2" key="1">
    <citation type="submission" date="2019-05" db="EMBL/GenBank/DDBJ databases">
        <title>Algicella ahnfeltiae gen. nov., sp. nov., a novel marine bacterium of the family Flavobacteriaceae isolated from a red alga.</title>
        <authorList>
            <person name="Nedashkovskaya O.I."/>
            <person name="Kukhlevskiy A.D."/>
            <person name="Kim S.-G."/>
            <person name="Zhukova N.V."/>
            <person name="Mikhailov V.V."/>
        </authorList>
    </citation>
    <scope>NUCLEOTIDE SEQUENCE [LARGE SCALE GENOMIC DNA]</scope>
    <source>
        <strain evidence="1 2">10Alg115</strain>
    </source>
</reference>
<name>A0A5B7TN52_9FLAO</name>
<dbReference type="Proteomes" id="UP000306229">
    <property type="component" value="Chromosome"/>
</dbReference>
<gene>
    <name evidence="1" type="ORF">FF125_07635</name>
</gene>
<dbReference type="EMBL" id="CP040749">
    <property type="protein sequence ID" value="QCX38309.1"/>
    <property type="molecule type" value="Genomic_DNA"/>
</dbReference>
<keyword evidence="2" id="KW-1185">Reference proteome</keyword>
<accession>A0A5B7TN52</accession>
<sequence length="124" mass="14676">MKRWNQILSVVLLISVYCFGIYVPAKTSLSSDTPVIEQKSEQKEFSTTLSNVLYPHTQQFENLFSEFTEFTLPIFKLGNEGFWAIFRSNEILLNAKFKQYKSHLKTQLIRSRKTDLIFPFHNFW</sequence>